<dbReference type="GO" id="GO:0000701">
    <property type="term" value="F:purine-specific mismatch base pair DNA N-glycosylase activity"/>
    <property type="evidence" value="ECO:0007669"/>
    <property type="project" value="UniProtKB-EC"/>
</dbReference>
<evidence type="ECO:0000256" key="11">
    <source>
        <dbReference type="ARBA" id="ARBA00023014"/>
    </source>
</evidence>
<evidence type="ECO:0000256" key="4">
    <source>
        <dbReference type="ARBA" id="ARBA00012045"/>
    </source>
</evidence>
<evidence type="ECO:0000313" key="16">
    <source>
        <dbReference type="EMBL" id="MEK8049430.1"/>
    </source>
</evidence>
<dbReference type="EMBL" id="JBBUTH010000001">
    <property type="protein sequence ID" value="MEK8049430.1"/>
    <property type="molecule type" value="Genomic_DNA"/>
</dbReference>
<dbReference type="CDD" id="cd03431">
    <property type="entry name" value="NUDIX_DNA_Glycosylase_C-MutY"/>
    <property type="match status" value="1"/>
</dbReference>
<evidence type="ECO:0000256" key="14">
    <source>
        <dbReference type="RuleBase" id="RU365096"/>
    </source>
</evidence>
<proteinExistence type="inferred from homology"/>
<dbReference type="Gene3D" id="1.10.340.30">
    <property type="entry name" value="Hypothetical protein, domain 2"/>
    <property type="match status" value="1"/>
</dbReference>
<organism evidence="16 17">
    <name type="scientific">Pseudaquabacterium inlustre</name>
    <dbReference type="NCBI Taxonomy" id="2984192"/>
    <lineage>
        <taxon>Bacteria</taxon>
        <taxon>Pseudomonadati</taxon>
        <taxon>Pseudomonadota</taxon>
        <taxon>Betaproteobacteria</taxon>
        <taxon>Burkholderiales</taxon>
        <taxon>Sphaerotilaceae</taxon>
        <taxon>Pseudaquabacterium</taxon>
    </lineage>
</organism>
<comment type="catalytic activity">
    <reaction evidence="1 14">
        <text>Hydrolyzes free adenine bases from 7,8-dihydro-8-oxoguanine:adenine mismatched double-stranded DNA, leaving an apurinic site.</text>
        <dbReference type="EC" id="3.2.2.31"/>
    </reaction>
</comment>
<dbReference type="NCBIfam" id="TIGR01084">
    <property type="entry name" value="mutY"/>
    <property type="match status" value="1"/>
</dbReference>
<comment type="cofactor">
    <cofactor evidence="14">
        <name>[4Fe-4S] cluster</name>
        <dbReference type="ChEBI" id="CHEBI:49883"/>
    </cofactor>
    <text evidence="14">Binds 1 [4Fe-4S] cluster.</text>
</comment>
<name>A0ABU9CE24_9BURK</name>
<keyword evidence="9 16" id="KW-0378">Hydrolase</keyword>
<dbReference type="PANTHER" id="PTHR42944:SF1">
    <property type="entry name" value="ADENINE DNA GLYCOSYLASE"/>
    <property type="match status" value="1"/>
</dbReference>
<evidence type="ECO:0000256" key="5">
    <source>
        <dbReference type="ARBA" id="ARBA00022023"/>
    </source>
</evidence>
<sequence length="368" mass="40183">MSRHLLAPALIDWQRRHGRHALPWQRTRDPYRVWLSEIMLQQTQVSTVLGYYERFLARFPDVAALAAAHEDEVLALWSGLGYYSRARNLHRCAQAVVAQHGGQFPRSAALLAELPGIGRSTAAAVAAFCFGERVAILDGNVKRVLTRVLGIGDDLAVARNERALWDVAQTLLPAATQATEGAAAEAASDISAYTQGLMDLGATLCTPRKPACDACPWRAPCAARAEGRPEAYPVKTRKLKRGARSHALLWLMRGEADVRQVWLVQKPAQGVWAGLWTLPEYDDEAALDAATAAWPGEGRWLPPFKHVLTHLDWTLQPCVWQLPAALAHADLAAIEAALPGGRWWTVAEALAAGLPAPIRKLLDAGPPR</sequence>
<dbReference type="EC" id="3.2.2.31" evidence="4 14"/>
<dbReference type="Pfam" id="PF14815">
    <property type="entry name" value="NUDIX_4"/>
    <property type="match status" value="1"/>
</dbReference>
<dbReference type="Pfam" id="PF00633">
    <property type="entry name" value="HHH"/>
    <property type="match status" value="1"/>
</dbReference>
<comment type="caution">
    <text evidence="16">The sequence shown here is derived from an EMBL/GenBank/DDBJ whole genome shotgun (WGS) entry which is preliminary data.</text>
</comment>
<gene>
    <name evidence="16" type="primary">mutY</name>
    <name evidence="16" type="ORF">AACH10_04185</name>
</gene>
<evidence type="ECO:0000256" key="2">
    <source>
        <dbReference type="ARBA" id="ARBA00002933"/>
    </source>
</evidence>
<dbReference type="InterPro" id="IPR005760">
    <property type="entry name" value="A/G_AdeGlyc_MutY"/>
</dbReference>
<evidence type="ECO:0000256" key="12">
    <source>
        <dbReference type="ARBA" id="ARBA00023204"/>
    </source>
</evidence>
<keyword evidence="11" id="KW-0411">Iron-sulfur</keyword>
<dbReference type="InterPro" id="IPR000445">
    <property type="entry name" value="HhH_motif"/>
</dbReference>
<dbReference type="InterPro" id="IPR029119">
    <property type="entry name" value="MutY_C"/>
</dbReference>
<comment type="function">
    <text evidence="2">Adenine glycosylase active on G-A mispairs. MutY also corrects error-prone DNA synthesis past GO lesions which are due to the oxidatively damaged form of guanine: 7,8-dihydro-8-oxoguanine (8-oxo-dGTP).</text>
</comment>
<dbReference type="Gene3D" id="3.90.79.10">
    <property type="entry name" value="Nucleoside Triphosphate Pyrophosphohydrolase"/>
    <property type="match status" value="1"/>
</dbReference>
<dbReference type="SUPFAM" id="SSF48150">
    <property type="entry name" value="DNA-glycosylase"/>
    <property type="match status" value="1"/>
</dbReference>
<evidence type="ECO:0000256" key="10">
    <source>
        <dbReference type="ARBA" id="ARBA00023004"/>
    </source>
</evidence>
<dbReference type="InterPro" id="IPR004035">
    <property type="entry name" value="Endouclease-III_FeS-bd_BS"/>
</dbReference>
<dbReference type="Proteomes" id="UP001365405">
    <property type="component" value="Unassembled WGS sequence"/>
</dbReference>
<dbReference type="PROSITE" id="PS00764">
    <property type="entry name" value="ENDONUCLEASE_III_1"/>
    <property type="match status" value="1"/>
</dbReference>
<keyword evidence="8 14" id="KW-0227">DNA damage</keyword>
<dbReference type="InterPro" id="IPR011257">
    <property type="entry name" value="DNA_glycosylase"/>
</dbReference>
<evidence type="ECO:0000256" key="6">
    <source>
        <dbReference type="ARBA" id="ARBA00022485"/>
    </source>
</evidence>
<protein>
    <recommendedName>
        <fullName evidence="5 14">Adenine DNA glycosylase</fullName>
        <ecNumber evidence="4 14">3.2.2.31</ecNumber>
    </recommendedName>
</protein>
<keyword evidence="10 14" id="KW-0408">Iron</keyword>
<evidence type="ECO:0000256" key="7">
    <source>
        <dbReference type="ARBA" id="ARBA00022723"/>
    </source>
</evidence>
<dbReference type="SUPFAM" id="SSF55811">
    <property type="entry name" value="Nudix"/>
    <property type="match status" value="1"/>
</dbReference>
<dbReference type="InterPro" id="IPR003265">
    <property type="entry name" value="HhH-GPD_domain"/>
</dbReference>
<keyword evidence="12" id="KW-0234">DNA repair</keyword>
<dbReference type="RefSeq" id="WP_341409096.1">
    <property type="nucleotide sequence ID" value="NZ_JBBUTH010000001.1"/>
</dbReference>
<keyword evidence="13 14" id="KW-0326">Glycosidase</keyword>
<feature type="domain" description="HhH-GPD" evidence="15">
    <location>
        <begin position="39"/>
        <end position="203"/>
    </location>
</feature>
<evidence type="ECO:0000256" key="1">
    <source>
        <dbReference type="ARBA" id="ARBA00000843"/>
    </source>
</evidence>
<dbReference type="Pfam" id="PF00730">
    <property type="entry name" value="HhH-GPD"/>
    <property type="match status" value="1"/>
</dbReference>
<reference evidence="16 17" key="1">
    <citation type="submission" date="2024-04" db="EMBL/GenBank/DDBJ databases">
        <title>Novel species of the genus Ideonella isolated from streams.</title>
        <authorList>
            <person name="Lu H."/>
        </authorList>
    </citation>
    <scope>NUCLEOTIDE SEQUENCE [LARGE SCALE GENOMIC DNA]</scope>
    <source>
        <strain evidence="16 17">DXS22W</strain>
    </source>
</reference>
<evidence type="ECO:0000313" key="17">
    <source>
        <dbReference type="Proteomes" id="UP001365405"/>
    </source>
</evidence>
<accession>A0ABU9CE24</accession>
<keyword evidence="6" id="KW-0004">4Fe-4S</keyword>
<dbReference type="PANTHER" id="PTHR42944">
    <property type="entry name" value="ADENINE DNA GLYCOSYLASE"/>
    <property type="match status" value="1"/>
</dbReference>
<dbReference type="InterPro" id="IPR023170">
    <property type="entry name" value="HhH_base_excis_C"/>
</dbReference>
<evidence type="ECO:0000256" key="13">
    <source>
        <dbReference type="ARBA" id="ARBA00023295"/>
    </source>
</evidence>
<dbReference type="SMART" id="SM00478">
    <property type="entry name" value="ENDO3c"/>
    <property type="match status" value="1"/>
</dbReference>
<evidence type="ECO:0000259" key="15">
    <source>
        <dbReference type="SMART" id="SM00478"/>
    </source>
</evidence>
<dbReference type="InterPro" id="IPR015797">
    <property type="entry name" value="NUDIX_hydrolase-like_dom_sf"/>
</dbReference>
<dbReference type="CDD" id="cd00056">
    <property type="entry name" value="ENDO3c"/>
    <property type="match status" value="1"/>
</dbReference>
<keyword evidence="17" id="KW-1185">Reference proteome</keyword>
<dbReference type="InterPro" id="IPR044298">
    <property type="entry name" value="MIG/MutY"/>
</dbReference>
<keyword evidence="7" id="KW-0479">Metal-binding</keyword>
<dbReference type="Gene3D" id="1.10.1670.10">
    <property type="entry name" value="Helix-hairpin-Helix base-excision DNA repair enzymes (C-terminal)"/>
    <property type="match status" value="1"/>
</dbReference>
<evidence type="ECO:0000256" key="3">
    <source>
        <dbReference type="ARBA" id="ARBA00008343"/>
    </source>
</evidence>
<evidence type="ECO:0000256" key="8">
    <source>
        <dbReference type="ARBA" id="ARBA00022763"/>
    </source>
</evidence>
<comment type="similarity">
    <text evidence="3 14">Belongs to the Nth/MutY family.</text>
</comment>
<evidence type="ECO:0000256" key="9">
    <source>
        <dbReference type="ARBA" id="ARBA00022801"/>
    </source>
</evidence>